<name>A0A842IXI3_9FLAO</name>
<dbReference type="RefSeq" id="WP_185790094.1">
    <property type="nucleotide sequence ID" value="NZ_JACLCP010000005.1"/>
</dbReference>
<proteinExistence type="predicted"/>
<dbReference type="Proteomes" id="UP000533900">
    <property type="component" value="Unassembled WGS sequence"/>
</dbReference>
<keyword evidence="3" id="KW-1185">Reference proteome</keyword>
<gene>
    <name evidence="2" type="ORF">H7F21_14855</name>
</gene>
<protein>
    <submittedName>
        <fullName evidence="2">Uncharacterized protein</fullName>
    </submittedName>
</protein>
<dbReference type="EMBL" id="JACLCP010000005">
    <property type="protein sequence ID" value="MBC2846383.1"/>
    <property type="molecule type" value="Genomic_DNA"/>
</dbReference>
<keyword evidence="1" id="KW-0472">Membrane</keyword>
<reference evidence="2" key="1">
    <citation type="submission" date="2020-08" db="EMBL/GenBank/DDBJ databases">
        <title>Winogradskyella ouciana sp. nov., isolated from the hadal seawater of the Mariana Trench.</title>
        <authorList>
            <person name="He X."/>
        </authorList>
    </citation>
    <scope>NUCLEOTIDE SEQUENCE [LARGE SCALE GENOMIC DNA]</scope>
    <source>
        <strain evidence="2">KCTC 52348</strain>
    </source>
</reference>
<keyword evidence="1" id="KW-0812">Transmembrane</keyword>
<organism evidence="2 3">
    <name type="scientific">Winogradskyella flava</name>
    <dbReference type="NCBI Taxonomy" id="1884876"/>
    <lineage>
        <taxon>Bacteria</taxon>
        <taxon>Pseudomonadati</taxon>
        <taxon>Bacteroidota</taxon>
        <taxon>Flavobacteriia</taxon>
        <taxon>Flavobacteriales</taxon>
        <taxon>Flavobacteriaceae</taxon>
        <taxon>Winogradskyella</taxon>
    </lineage>
</organism>
<evidence type="ECO:0000313" key="2">
    <source>
        <dbReference type="EMBL" id="MBC2846383.1"/>
    </source>
</evidence>
<dbReference type="Pfam" id="PF19578">
    <property type="entry name" value="DUF6090"/>
    <property type="match status" value="1"/>
</dbReference>
<dbReference type="AlphaFoldDB" id="A0A842IXI3"/>
<comment type="caution">
    <text evidence="2">The sequence shown here is derived from an EMBL/GenBank/DDBJ whole genome shotgun (WGS) entry which is preliminary data.</text>
</comment>
<keyword evidence="1" id="KW-1133">Transmembrane helix</keyword>
<sequence>MIKFFRQIRYDLMKQNKTSKYFKYAIGEILLVVIGILLALQINNWNDLRKNRNYEQEILTLINENLKNDSIALSTQLSYSKEATKLTNQLLEEVTQGIYNDNLNQWMGKIISFEIFKSQSSAFEILKSKGIDIISNTELQLELISYYDESLYHTYQAFEDVEESFKNDWTPILKEDFLDYKWREYAILADAKAFFTKQSNISFIRLYKDNRASGEPYSEIALEKISKIRTLSKTYIND</sequence>
<evidence type="ECO:0000256" key="1">
    <source>
        <dbReference type="SAM" id="Phobius"/>
    </source>
</evidence>
<accession>A0A842IXI3</accession>
<evidence type="ECO:0000313" key="3">
    <source>
        <dbReference type="Proteomes" id="UP000533900"/>
    </source>
</evidence>
<feature type="transmembrane region" description="Helical" evidence="1">
    <location>
        <begin position="21"/>
        <end position="42"/>
    </location>
</feature>
<dbReference type="InterPro" id="IPR045749">
    <property type="entry name" value="DUF6090"/>
</dbReference>